<comment type="subcellular location">
    <subcellularLocation>
        <location evidence="2">Secreted</location>
    </subcellularLocation>
</comment>
<keyword evidence="2" id="KW-0964">Secreted</keyword>
<proteinExistence type="inferred from homology"/>
<keyword evidence="2" id="KW-0119">Carbohydrate metabolism</keyword>
<evidence type="ECO:0000256" key="3">
    <source>
        <dbReference type="SAM" id="MobiDB-lite"/>
    </source>
</evidence>
<feature type="domain" description="Pectate lyase" evidence="4">
    <location>
        <begin position="135"/>
        <end position="387"/>
    </location>
</feature>
<dbReference type="InterPro" id="IPR011050">
    <property type="entry name" value="Pectin_lyase_fold/virulence"/>
</dbReference>
<keyword evidence="2" id="KW-0624">Polysaccharide degradation</keyword>
<evidence type="ECO:0000313" key="6">
    <source>
        <dbReference type="Proteomes" id="UP000272474"/>
    </source>
</evidence>
<evidence type="ECO:0000313" key="5">
    <source>
        <dbReference type="EMBL" id="RKN42430.1"/>
    </source>
</evidence>
<protein>
    <submittedName>
        <fullName evidence="5">Pectate lyase</fullName>
    </submittedName>
</protein>
<keyword evidence="6" id="KW-1185">Reference proteome</keyword>
<sequence>MYVRSARTASTASTAGTAGRIALTGCAALVLGLLPQAALAHGHPGHHGHGQGHGHGQAGDPAREVLAEDDGWAAAGGGVTGGSAADAEHTFTVSTREELAAALAAADGEPTLIRVRGTIDANTDAEGNPLSCEDYATDGYTREGYLAAYDPATWGREDPSGPLEEARIASAARQAERVKLSVGSDTTIIGLGDDARLLGATLNVSGQDNVIVRNLTFEDAFDCFPYWDPTDGEFGEWNSEYDNLVLSGSTHVWVDHNTFTDGRRPDAAQPRYFGRLFQQHDGQLDVVRGADLVTASWNVFTEHDKTILVGNSDGASATDRGRLRVTFHHNLFHNLTERAPRVRYGRVDAYNNHYAQDAGRDYAYSWGIGRESGLLAEYNAFTLPAGVDAAQTIHQWTAGTSLTENGNWVNGEPTDLLAAYRAANPGSDLGDDSGWTPELRARVDDPRRVPALVDEGAGAGNLRRH</sequence>
<dbReference type="PANTHER" id="PTHR31683">
    <property type="entry name" value="PECTATE LYASE 18-RELATED"/>
    <property type="match status" value="1"/>
</dbReference>
<dbReference type="AlphaFoldDB" id="A0A3A9Z2P6"/>
<dbReference type="Gene3D" id="2.160.20.10">
    <property type="entry name" value="Single-stranded right-handed beta-helix, Pectin lyase-like"/>
    <property type="match status" value="1"/>
</dbReference>
<dbReference type="InterPro" id="IPR045032">
    <property type="entry name" value="PEL"/>
</dbReference>
<feature type="region of interest" description="Disordered" evidence="3">
    <location>
        <begin position="41"/>
        <end position="61"/>
    </location>
</feature>
<dbReference type="EMBL" id="RBAL01000006">
    <property type="protein sequence ID" value="RKN42430.1"/>
    <property type="molecule type" value="Genomic_DNA"/>
</dbReference>
<gene>
    <name evidence="5" type="ORF">D7294_13560</name>
</gene>
<dbReference type="RefSeq" id="WP_120679181.1">
    <property type="nucleotide sequence ID" value="NZ_RBAL01000006.1"/>
</dbReference>
<accession>A0A3A9Z2P6</accession>
<dbReference type="GO" id="GO:0030570">
    <property type="term" value="F:pectate lyase activity"/>
    <property type="evidence" value="ECO:0007669"/>
    <property type="project" value="InterPro"/>
</dbReference>
<dbReference type="Pfam" id="PF00544">
    <property type="entry name" value="Pectate_lyase_4"/>
    <property type="match status" value="1"/>
</dbReference>
<comment type="caution">
    <text evidence="5">The sequence shown here is derived from an EMBL/GenBank/DDBJ whole genome shotgun (WGS) entry which is preliminary data.</text>
</comment>
<organism evidence="5 6">
    <name type="scientific">Streptomyces hoynatensis</name>
    <dbReference type="NCBI Taxonomy" id="1141874"/>
    <lineage>
        <taxon>Bacteria</taxon>
        <taxon>Bacillati</taxon>
        <taxon>Actinomycetota</taxon>
        <taxon>Actinomycetes</taxon>
        <taxon>Kitasatosporales</taxon>
        <taxon>Streptomycetaceae</taxon>
        <taxon>Streptomyces</taxon>
    </lineage>
</organism>
<dbReference type="SMART" id="SM00656">
    <property type="entry name" value="Amb_all"/>
    <property type="match status" value="1"/>
</dbReference>
<dbReference type="OrthoDB" id="9804661at2"/>
<name>A0A3A9Z2P6_9ACTN</name>
<evidence type="ECO:0000256" key="2">
    <source>
        <dbReference type="RuleBase" id="RU361173"/>
    </source>
</evidence>
<dbReference type="GO" id="GO:0000272">
    <property type="term" value="P:polysaccharide catabolic process"/>
    <property type="evidence" value="ECO:0007669"/>
    <property type="project" value="UniProtKB-KW"/>
</dbReference>
<dbReference type="InterPro" id="IPR012334">
    <property type="entry name" value="Pectin_lyas_fold"/>
</dbReference>
<evidence type="ECO:0000259" key="4">
    <source>
        <dbReference type="SMART" id="SM00656"/>
    </source>
</evidence>
<comment type="similarity">
    <text evidence="2">Belongs to the polysaccharide lyase 1 family.</text>
</comment>
<dbReference type="InterPro" id="IPR002022">
    <property type="entry name" value="Pec_lyase"/>
</dbReference>
<feature type="compositionally biased region" description="Basic residues" evidence="3">
    <location>
        <begin position="43"/>
        <end position="52"/>
    </location>
</feature>
<dbReference type="Proteomes" id="UP000272474">
    <property type="component" value="Unassembled WGS sequence"/>
</dbReference>
<reference evidence="5 6" key="1">
    <citation type="journal article" date="2014" name="Int. J. Syst. Evol. Microbiol.">
        <title>Streptomyces hoynatensis sp. nov., isolated from deep marine sediment.</title>
        <authorList>
            <person name="Veyisoglu A."/>
            <person name="Sahin N."/>
        </authorList>
    </citation>
    <scope>NUCLEOTIDE SEQUENCE [LARGE SCALE GENOMIC DNA]</scope>
    <source>
        <strain evidence="5 6">KCTC 29097</strain>
    </source>
</reference>
<dbReference type="SUPFAM" id="SSF51126">
    <property type="entry name" value="Pectin lyase-like"/>
    <property type="match status" value="1"/>
</dbReference>
<dbReference type="GO" id="GO:0005576">
    <property type="term" value="C:extracellular region"/>
    <property type="evidence" value="ECO:0007669"/>
    <property type="project" value="UniProtKB-SubCell"/>
</dbReference>
<evidence type="ECO:0000256" key="1">
    <source>
        <dbReference type="ARBA" id="ARBA00023239"/>
    </source>
</evidence>
<dbReference type="PANTHER" id="PTHR31683:SF18">
    <property type="entry name" value="PECTATE LYASE 21-RELATED"/>
    <property type="match status" value="1"/>
</dbReference>
<keyword evidence="1 2" id="KW-0456">Lyase</keyword>